<feature type="compositionally biased region" description="Acidic residues" evidence="1">
    <location>
        <begin position="255"/>
        <end position="265"/>
    </location>
</feature>
<proteinExistence type="predicted"/>
<gene>
    <name evidence="2" type="ORF">SCF082_LOCUS24053</name>
</gene>
<reference evidence="2 3" key="1">
    <citation type="submission" date="2024-02" db="EMBL/GenBank/DDBJ databases">
        <authorList>
            <person name="Chen Y."/>
            <person name="Shah S."/>
            <person name="Dougan E. K."/>
            <person name="Thang M."/>
            <person name="Chan C."/>
        </authorList>
    </citation>
    <scope>NUCLEOTIDE SEQUENCE [LARGE SCALE GENOMIC DNA]</scope>
</reference>
<organism evidence="2 3">
    <name type="scientific">Durusdinium trenchii</name>
    <dbReference type="NCBI Taxonomy" id="1381693"/>
    <lineage>
        <taxon>Eukaryota</taxon>
        <taxon>Sar</taxon>
        <taxon>Alveolata</taxon>
        <taxon>Dinophyceae</taxon>
        <taxon>Suessiales</taxon>
        <taxon>Symbiodiniaceae</taxon>
        <taxon>Durusdinium</taxon>
    </lineage>
</organism>
<feature type="region of interest" description="Disordered" evidence="1">
    <location>
        <begin position="197"/>
        <end position="319"/>
    </location>
</feature>
<feature type="region of interest" description="Disordered" evidence="1">
    <location>
        <begin position="150"/>
        <end position="171"/>
    </location>
</feature>
<accession>A0ABP0LUP2</accession>
<dbReference type="EMBL" id="CAXAMM010017702">
    <property type="protein sequence ID" value="CAK9041709.1"/>
    <property type="molecule type" value="Genomic_DNA"/>
</dbReference>
<dbReference type="Proteomes" id="UP001642464">
    <property type="component" value="Unassembled WGS sequence"/>
</dbReference>
<evidence type="ECO:0000256" key="1">
    <source>
        <dbReference type="SAM" id="MobiDB-lite"/>
    </source>
</evidence>
<keyword evidence="3" id="KW-1185">Reference proteome</keyword>
<evidence type="ECO:0000313" key="3">
    <source>
        <dbReference type="Proteomes" id="UP001642464"/>
    </source>
</evidence>
<comment type="caution">
    <text evidence="2">The sequence shown here is derived from an EMBL/GenBank/DDBJ whole genome shotgun (WGS) entry which is preliminary data.</text>
</comment>
<feature type="compositionally biased region" description="Low complexity" evidence="1">
    <location>
        <begin position="150"/>
        <end position="162"/>
    </location>
</feature>
<feature type="compositionally biased region" description="Basic residues" evidence="1">
    <location>
        <begin position="284"/>
        <end position="308"/>
    </location>
</feature>
<sequence>MPGPWIYLPDNLEYFRELSVAEGGYVELYQFDDEGQRQETALWQIEHVIEKKKEGLWLSARLVAAHDPHLCWRLSKGPGKDYNRHFTVHLCATPAGGCRKTKRHREQEFHSDTFRDVSTGDILARRISWFTEEAVKKDIEAEIAILGGTTTPAETTPAARPGILRPGRLDWDVEEPTAAPEGEDIPARLAELKAAVATKAGDTSPAAVVPKGKTVKKDNKGTATAGDADTKSRKKAKKTEPEAIWFGHRRKASADEDPSSDEDEVPTGKEDGDTGDGPEGETKRGKRRKRKARKGKPSGASSKKKRRGDRGPFGVGHRVHFNDTKSELLQRMEEILARQEGPMLTKTERNMTPATATSYFLTVPGVERSTWNSFPPEGVNLVGKDETLMATKEQATEQKMKLMITGQQWKGRKPVGSTPAGEVVKDTPEEVVDELMDILDGCPINLQEVDIEPCESIREWTMTVREVFKQGTTFEDLGRHIYAIMIMSPTPLGNFVRSYCMAAQPSTSPQQHRGTSGDLLPIPPWSVTVDIPGVSEENLMWVQTILCVINFHYCVGWGKPVCIPISEELSGLQITAVEKLGKVVTSNIISGTPLKTLGESEKLLNSKKYDYSGNPIEYMDLECERVLSAWPRPGQAGVQPIEAFLKEETRKALKEPSKLLLPPDKMPEQGLRSRVRASDKEWFKLVYAAHQRGMMKPVDDNLVPRDRQGHLITNGAGGVYKEKIIDGKALPDTLPYIGQLTGILLEEDEGLYLDSEDLQSAFNLFAMPDCWLPYLAYSKKFDSAAFGLPPGTLMRPALSVVPMGWHSAVALVQEAVRNVVFEKARIPRQYSIEKRRRLPEEKIFTIVYLDNFDEIHVVKSLDLELQQEGGELSPHHSQFIAACDEAGLPRNLGKQLIHAFAGGLQGGELDGTRGVLKLAADKLRCYIELSLALLSRTRWSEFYLRHWTGKTAFLATFKRSMFSGIANIFTAIELSRKGPINPTPEVIDEIMCLMIQAPLAEVNLKAVISPEISCTDASPTGGGSAIATTFKDGPEPHGPLAFFDGRCQSCGHDFSANIPTKSEGRKQYPCSVSCGAILCSVRCSIQHRKAGCARDMFACPLFGERFSGPNYPLTKAVALAGIGVQPPLDILVDDDPWDFSTAEGKQRWDEYEVEPGLLSEHFAPECKTFSAARGRPAITTTGRWIAGPRALRSDLKPWGLDHLSPQEQVKVRRGNSMAKRSLRGLKAAFDGDRFGVLEHPYSSHLWSTPEAIELAEREDVYHTYFSACCFGGARTKWTSLLHNVAELHDELHKPTCPGHADLLPYEIHDEEGGLRFDTEAEAEYTWGLCTAYACGLKRAMQRRTSVPFGLCPWDGRAAILAALQRSTRGLQRNEVAESATTEVMRVLRTMRPGSTSGPCFERFAFVGPEVRFEAVPEDGSTTILAPYPAFRWQWKTKLSYPWKHPQHINVLEVSAFLVEFRRRVRDLAALGTRFFNITDSQVGFFTMSKGWSKAPRLNRLLRRINAVILMSQAMPIHLWTISKWNFADAPSRRFE</sequence>
<protein>
    <submittedName>
        <fullName evidence="2">Uncharacterized protein</fullName>
    </submittedName>
</protein>
<evidence type="ECO:0000313" key="2">
    <source>
        <dbReference type="EMBL" id="CAK9041709.1"/>
    </source>
</evidence>
<name>A0ABP0LUP2_9DINO</name>